<dbReference type="EMBL" id="GL377622">
    <property type="protein sequence ID" value="EFJ15750.1"/>
    <property type="molecule type" value="Genomic_DNA"/>
</dbReference>
<comment type="subcellular location">
    <subcellularLocation>
        <location evidence="1">Nucleus</location>
    </subcellularLocation>
</comment>
<dbReference type="InParanoid" id="D8SJ79"/>
<keyword evidence="4" id="KW-0539">Nucleus</keyword>
<dbReference type="GO" id="GO:0031011">
    <property type="term" value="C:Ino80 complex"/>
    <property type="evidence" value="ECO:0007669"/>
    <property type="project" value="InterPro"/>
</dbReference>
<protein>
    <recommendedName>
        <fullName evidence="5">Vps72/YL1 C-terminal domain-containing protein</fullName>
    </recommendedName>
</protein>
<keyword evidence="3" id="KW-0804">Transcription</keyword>
<proteinExistence type="predicted"/>
<dbReference type="Pfam" id="PF08265">
    <property type="entry name" value="YL1_C"/>
    <property type="match status" value="1"/>
</dbReference>
<evidence type="ECO:0000256" key="1">
    <source>
        <dbReference type="ARBA" id="ARBA00004123"/>
    </source>
</evidence>
<reference evidence="6 7" key="1">
    <citation type="journal article" date="2011" name="Science">
        <title>The Selaginella genome identifies genetic changes associated with the evolution of vascular plants.</title>
        <authorList>
            <person name="Banks J.A."/>
            <person name="Nishiyama T."/>
            <person name="Hasebe M."/>
            <person name="Bowman J.L."/>
            <person name="Gribskov M."/>
            <person name="dePamphilis C."/>
            <person name="Albert V.A."/>
            <person name="Aono N."/>
            <person name="Aoyama T."/>
            <person name="Ambrose B.A."/>
            <person name="Ashton N.W."/>
            <person name="Axtell M.J."/>
            <person name="Barker E."/>
            <person name="Barker M.S."/>
            <person name="Bennetzen J.L."/>
            <person name="Bonawitz N.D."/>
            <person name="Chapple C."/>
            <person name="Cheng C."/>
            <person name="Correa L.G."/>
            <person name="Dacre M."/>
            <person name="DeBarry J."/>
            <person name="Dreyer I."/>
            <person name="Elias M."/>
            <person name="Engstrom E.M."/>
            <person name="Estelle M."/>
            <person name="Feng L."/>
            <person name="Finet C."/>
            <person name="Floyd S.K."/>
            <person name="Frommer W.B."/>
            <person name="Fujita T."/>
            <person name="Gramzow L."/>
            <person name="Gutensohn M."/>
            <person name="Harholt J."/>
            <person name="Hattori M."/>
            <person name="Heyl A."/>
            <person name="Hirai T."/>
            <person name="Hiwatashi Y."/>
            <person name="Ishikawa M."/>
            <person name="Iwata M."/>
            <person name="Karol K.G."/>
            <person name="Koehler B."/>
            <person name="Kolukisaoglu U."/>
            <person name="Kubo M."/>
            <person name="Kurata T."/>
            <person name="Lalonde S."/>
            <person name="Li K."/>
            <person name="Li Y."/>
            <person name="Litt A."/>
            <person name="Lyons E."/>
            <person name="Manning G."/>
            <person name="Maruyama T."/>
            <person name="Michael T.P."/>
            <person name="Mikami K."/>
            <person name="Miyazaki S."/>
            <person name="Morinaga S."/>
            <person name="Murata T."/>
            <person name="Mueller-Roeber B."/>
            <person name="Nelson D.R."/>
            <person name="Obara M."/>
            <person name="Oguri Y."/>
            <person name="Olmstead R.G."/>
            <person name="Onodera N."/>
            <person name="Petersen B.L."/>
            <person name="Pils B."/>
            <person name="Prigge M."/>
            <person name="Rensing S.A."/>
            <person name="Riano-Pachon D.M."/>
            <person name="Roberts A.W."/>
            <person name="Sato Y."/>
            <person name="Scheller H.V."/>
            <person name="Schulz B."/>
            <person name="Schulz C."/>
            <person name="Shakirov E.V."/>
            <person name="Shibagaki N."/>
            <person name="Shinohara N."/>
            <person name="Shippen D.E."/>
            <person name="Soerensen I."/>
            <person name="Sotooka R."/>
            <person name="Sugimoto N."/>
            <person name="Sugita M."/>
            <person name="Sumikawa N."/>
            <person name="Tanurdzic M."/>
            <person name="Theissen G."/>
            <person name="Ulvskov P."/>
            <person name="Wakazuki S."/>
            <person name="Weng J.K."/>
            <person name="Willats W.W."/>
            <person name="Wipf D."/>
            <person name="Wolf P.G."/>
            <person name="Yang L."/>
            <person name="Zimmer A.D."/>
            <person name="Zhu Q."/>
            <person name="Mitros T."/>
            <person name="Hellsten U."/>
            <person name="Loque D."/>
            <person name="Otillar R."/>
            <person name="Salamov A."/>
            <person name="Schmutz J."/>
            <person name="Shapiro H."/>
            <person name="Lindquist E."/>
            <person name="Lucas S."/>
            <person name="Rokhsar D."/>
            <person name="Grigoriev I.V."/>
        </authorList>
    </citation>
    <scope>NUCLEOTIDE SEQUENCE [LARGE SCALE GENOMIC DNA]</scope>
</reference>
<dbReference type="eggNOG" id="ENOG502SG8P">
    <property type="taxonomic scope" value="Eukaryota"/>
</dbReference>
<feature type="non-terminal residue" evidence="6">
    <location>
        <position position="1"/>
    </location>
</feature>
<evidence type="ECO:0000313" key="7">
    <source>
        <dbReference type="Proteomes" id="UP000001514"/>
    </source>
</evidence>
<dbReference type="KEGG" id="smo:SELMODRAFT_117985"/>
<feature type="domain" description="Vps72/YL1 C-terminal" evidence="5">
    <location>
        <begin position="1"/>
        <end position="19"/>
    </location>
</feature>
<evidence type="ECO:0000259" key="5">
    <source>
        <dbReference type="Pfam" id="PF08265"/>
    </source>
</evidence>
<keyword evidence="2" id="KW-0805">Transcription regulation</keyword>
<dbReference type="Gramene" id="EFJ15750">
    <property type="protein sequence ID" value="EFJ15750"/>
    <property type="gene ID" value="SELMODRAFT_117985"/>
</dbReference>
<evidence type="ECO:0000256" key="2">
    <source>
        <dbReference type="ARBA" id="ARBA00023015"/>
    </source>
</evidence>
<dbReference type="InterPro" id="IPR029525">
    <property type="entry name" value="INO80C/Ies6"/>
</dbReference>
<dbReference type="Proteomes" id="UP000001514">
    <property type="component" value="Unassembled WGS sequence"/>
</dbReference>
<evidence type="ECO:0000256" key="3">
    <source>
        <dbReference type="ARBA" id="ARBA00023163"/>
    </source>
</evidence>
<evidence type="ECO:0000313" key="6">
    <source>
        <dbReference type="EMBL" id="EFJ15750.1"/>
    </source>
</evidence>
<evidence type="ECO:0000256" key="4">
    <source>
        <dbReference type="ARBA" id="ARBA00023242"/>
    </source>
</evidence>
<dbReference type="PANTHER" id="PTHR31200:SF1">
    <property type="entry name" value="INO80 COMPLEX SUBUNIT C"/>
    <property type="match status" value="1"/>
</dbReference>
<dbReference type="HOGENOM" id="CLU_3130429_0_0_1"/>
<name>D8SJ79_SELML</name>
<dbReference type="AlphaFoldDB" id="D8SJ79"/>
<dbReference type="GO" id="GO:0006338">
    <property type="term" value="P:chromatin remodeling"/>
    <property type="evidence" value="ECO:0007669"/>
    <property type="project" value="InterPro"/>
</dbReference>
<sequence length="50" mass="5651">APYTDPRTKLRYANADVLKRIRCLPDDYVQGYLGLCSSQVNSPPRLIAQL</sequence>
<keyword evidence="7" id="KW-1185">Reference proteome</keyword>
<dbReference type="InterPro" id="IPR013272">
    <property type="entry name" value="Vps72/YL1_C"/>
</dbReference>
<dbReference type="PANTHER" id="PTHR31200">
    <property type="entry name" value="INO80 COMPLEX SUBUNIT C"/>
    <property type="match status" value="1"/>
</dbReference>
<gene>
    <name evidence="6" type="ORF">SELMODRAFT_117985</name>
</gene>
<accession>D8SJ79</accession>
<organism evidence="7">
    <name type="scientific">Selaginella moellendorffii</name>
    <name type="common">Spikemoss</name>
    <dbReference type="NCBI Taxonomy" id="88036"/>
    <lineage>
        <taxon>Eukaryota</taxon>
        <taxon>Viridiplantae</taxon>
        <taxon>Streptophyta</taxon>
        <taxon>Embryophyta</taxon>
        <taxon>Tracheophyta</taxon>
        <taxon>Lycopodiopsida</taxon>
        <taxon>Selaginellales</taxon>
        <taxon>Selaginellaceae</taxon>
        <taxon>Selaginella</taxon>
    </lineage>
</organism>